<dbReference type="Proteomes" id="UP000290013">
    <property type="component" value="Chromosome"/>
</dbReference>
<gene>
    <name evidence="2" type="ORF">NCTC12078_00711</name>
</gene>
<protein>
    <recommendedName>
        <fullName evidence="4">DUF4136 domain-containing protein</fullName>
    </recommendedName>
</protein>
<sequence>MKNKILTFVLVLIFAFSFGQNDDQAIRKSVVYFANTIKYKQLDKTIDCIYPKYFTVVPKEQMTQLLNMTYNNPFVKIDVKDMKFASVGKPELVDGEYFSLVSYFLKLRADVSSMNDDMKKNISQMLSSKYGKDNIQYIAKEGTYIINAPMSVYAVSKDRKNWKVVLAEKEFKSQLTKVLPKKILDKI</sequence>
<evidence type="ECO:0000313" key="2">
    <source>
        <dbReference type="EMBL" id="VFB02731.1"/>
    </source>
</evidence>
<evidence type="ECO:0000313" key="3">
    <source>
        <dbReference type="Proteomes" id="UP000290013"/>
    </source>
</evidence>
<dbReference type="AlphaFoldDB" id="A0A4U8W8Z5"/>
<organism evidence="2 3">
    <name type="scientific">Chryseobacterium taihuense</name>
    <dbReference type="NCBI Taxonomy" id="1141221"/>
    <lineage>
        <taxon>Bacteria</taxon>
        <taxon>Pseudomonadati</taxon>
        <taxon>Bacteroidota</taxon>
        <taxon>Flavobacteriia</taxon>
        <taxon>Flavobacteriales</taxon>
        <taxon>Weeksellaceae</taxon>
        <taxon>Chryseobacterium group</taxon>
        <taxon>Chryseobacterium</taxon>
    </lineage>
</organism>
<proteinExistence type="predicted"/>
<reference evidence="2 3" key="1">
    <citation type="submission" date="2019-02" db="EMBL/GenBank/DDBJ databases">
        <authorList>
            <consortium name="Pathogen Informatics"/>
        </authorList>
    </citation>
    <scope>NUCLEOTIDE SEQUENCE [LARGE SCALE GENOMIC DNA]</scope>
    <source>
        <strain evidence="2 3">3012STDY6944375</strain>
    </source>
</reference>
<feature type="signal peptide" evidence="1">
    <location>
        <begin position="1"/>
        <end position="21"/>
    </location>
</feature>
<dbReference type="KEGG" id="ctai:NCTC12078_00711"/>
<evidence type="ECO:0008006" key="4">
    <source>
        <dbReference type="Google" id="ProtNLM"/>
    </source>
</evidence>
<feature type="chain" id="PRO_5020348618" description="DUF4136 domain-containing protein" evidence="1">
    <location>
        <begin position="22"/>
        <end position="187"/>
    </location>
</feature>
<accession>A0A4U8W8Z5</accession>
<evidence type="ECO:0000256" key="1">
    <source>
        <dbReference type="SAM" id="SignalP"/>
    </source>
</evidence>
<keyword evidence="1" id="KW-0732">Signal</keyword>
<dbReference type="RefSeq" id="WP_130913504.1">
    <property type="nucleotide sequence ID" value="NZ_LR215974.1"/>
</dbReference>
<name>A0A4U8W8Z5_9FLAO</name>
<dbReference type="EMBL" id="LR215974">
    <property type="protein sequence ID" value="VFB02731.1"/>
    <property type="molecule type" value="Genomic_DNA"/>
</dbReference>